<dbReference type="Proteomes" id="UP000243200">
    <property type="component" value="Chromosome 14"/>
</dbReference>
<dbReference type="EMBL" id="LT594518">
    <property type="protein sequence ID" value="SBT82332.1"/>
    <property type="molecule type" value="Genomic_DNA"/>
</dbReference>
<name>A0A1C3L4R6_PLAOA</name>
<evidence type="ECO:0000256" key="3">
    <source>
        <dbReference type="ARBA" id="ARBA00022692"/>
    </source>
</evidence>
<dbReference type="Pfam" id="PF03908">
    <property type="entry name" value="Sec20"/>
    <property type="match status" value="1"/>
</dbReference>
<dbReference type="VEuPathDB" id="PlasmoDB:PocGH01_14024900"/>
<evidence type="ECO:0000256" key="2">
    <source>
        <dbReference type="ARBA" id="ARBA00022448"/>
    </source>
</evidence>
<evidence type="ECO:0000256" key="5">
    <source>
        <dbReference type="ARBA" id="ARBA00022892"/>
    </source>
</evidence>
<feature type="transmembrane region" description="Helical" evidence="10">
    <location>
        <begin position="246"/>
        <end position="268"/>
    </location>
</feature>
<keyword evidence="3 10" id="KW-0812">Transmembrane</keyword>
<reference evidence="12 13" key="1">
    <citation type="submission" date="2016-06" db="EMBL/GenBank/DDBJ databases">
        <authorList>
            <consortium name="Pathogen Informatics"/>
        </authorList>
    </citation>
    <scope>NUCLEOTIDE SEQUENCE [LARGE SCALE GENOMIC DNA]</scope>
    <source>
        <strain evidence="12">PowCR01</strain>
    </source>
</reference>
<accession>A0A1C3L4R6</accession>
<dbReference type="PANTHER" id="PTHR12825">
    <property type="entry name" value="BNIP1-RELATED"/>
    <property type="match status" value="1"/>
</dbReference>
<evidence type="ECO:0000256" key="7">
    <source>
        <dbReference type="ARBA" id="ARBA00023054"/>
    </source>
</evidence>
<feature type="transmembrane region" description="Helical" evidence="10">
    <location>
        <begin position="217"/>
        <end position="234"/>
    </location>
</feature>
<evidence type="ECO:0000256" key="4">
    <source>
        <dbReference type="ARBA" id="ARBA00022824"/>
    </source>
</evidence>
<dbReference type="VEuPathDB" id="PlasmoDB:POWCR01_140019400"/>
<dbReference type="GO" id="GO:0006890">
    <property type="term" value="P:retrograde vesicle-mediated transport, Golgi to endoplasmic reticulum"/>
    <property type="evidence" value="ECO:0007669"/>
    <property type="project" value="InterPro"/>
</dbReference>
<evidence type="ECO:0000313" key="12">
    <source>
        <dbReference type="EMBL" id="SBT82332.1"/>
    </source>
</evidence>
<dbReference type="OrthoDB" id="365988at2759"/>
<dbReference type="AlphaFoldDB" id="A0A1C3L4R6"/>
<keyword evidence="8 10" id="KW-0472">Membrane</keyword>
<evidence type="ECO:0000256" key="10">
    <source>
        <dbReference type="SAM" id="Phobius"/>
    </source>
</evidence>
<keyword evidence="5" id="KW-0931">ER-Golgi transport</keyword>
<evidence type="ECO:0000256" key="1">
    <source>
        <dbReference type="ARBA" id="ARBA00004163"/>
    </source>
</evidence>
<dbReference type="PANTHER" id="PTHR12825:SF0">
    <property type="entry name" value="VESICLE TRANSPORT PROTEIN SEC20"/>
    <property type="match status" value="1"/>
</dbReference>
<keyword evidence="7" id="KW-0175">Coiled coil</keyword>
<dbReference type="InterPro" id="IPR005606">
    <property type="entry name" value="Sec20"/>
</dbReference>
<organism evidence="12 13">
    <name type="scientific">Plasmodium ovale</name>
    <name type="common">malaria parasite P. ovale</name>
    <dbReference type="NCBI Taxonomy" id="36330"/>
    <lineage>
        <taxon>Eukaryota</taxon>
        <taxon>Sar</taxon>
        <taxon>Alveolata</taxon>
        <taxon>Apicomplexa</taxon>
        <taxon>Aconoidasida</taxon>
        <taxon>Haemosporida</taxon>
        <taxon>Plasmodiidae</taxon>
        <taxon>Plasmodium</taxon>
        <taxon>Plasmodium (Plasmodium)</taxon>
    </lineage>
</organism>
<dbReference type="GO" id="GO:0005789">
    <property type="term" value="C:endoplasmic reticulum membrane"/>
    <property type="evidence" value="ECO:0007669"/>
    <property type="project" value="UniProtKB-SubCell"/>
</dbReference>
<comment type="similarity">
    <text evidence="9">Belongs to the SEC20 family.</text>
</comment>
<proteinExistence type="inferred from homology"/>
<evidence type="ECO:0000259" key="11">
    <source>
        <dbReference type="Pfam" id="PF03908"/>
    </source>
</evidence>
<dbReference type="InterPro" id="IPR056173">
    <property type="entry name" value="Sec20_C"/>
</dbReference>
<keyword evidence="6 10" id="KW-1133">Transmembrane helix</keyword>
<protein>
    <submittedName>
        <fullName evidence="12">Protein transport protein SEC20, putative</fullName>
    </submittedName>
</protein>
<evidence type="ECO:0000256" key="8">
    <source>
        <dbReference type="ARBA" id="ARBA00023136"/>
    </source>
</evidence>
<dbReference type="GO" id="GO:0031201">
    <property type="term" value="C:SNARE complex"/>
    <property type="evidence" value="ECO:0007669"/>
    <property type="project" value="TreeGrafter"/>
</dbReference>
<gene>
    <name evidence="12" type="primary">SEC20</name>
    <name evidence="12" type="ORF">POWCR01_140019400</name>
</gene>
<evidence type="ECO:0000256" key="6">
    <source>
        <dbReference type="ARBA" id="ARBA00022989"/>
    </source>
</evidence>
<sequence>MNTHLPYLGKKGQYAEDPMHKISPMLNRMKLVDDNLKKLFLSENVLTDHDSYLLFRGRVSKRIEDYAHLISQCNGKILECENWEEDAEEYPQARTERLVGDAWEGLSSPVHESFPKQQKKDAEQRVCLYIIYSCFVGNSCVTTEHGDNNRVDANLKDTKKMMIDEINRMKNVRSELIESSQMLRKQNEIFKAFESKLRYSAQLIFSLKKRAENDGRYVWYSFFFFLSICAYIILRRLGFIRASITIVKFLLSAILYTIKICLGVFRFFKIRATEKGTSVEENPTSSLINIPVTSEL</sequence>
<dbReference type="GO" id="GO:0005484">
    <property type="term" value="F:SNAP receptor activity"/>
    <property type="evidence" value="ECO:0007669"/>
    <property type="project" value="InterPro"/>
</dbReference>
<evidence type="ECO:0000256" key="9">
    <source>
        <dbReference type="ARBA" id="ARBA00037934"/>
    </source>
</evidence>
<evidence type="ECO:0000313" key="13">
    <source>
        <dbReference type="Proteomes" id="UP000243200"/>
    </source>
</evidence>
<comment type="subcellular location">
    <subcellularLocation>
        <location evidence="1">Endoplasmic reticulum membrane</location>
        <topology evidence="1">Single-pass type IV membrane protein</topology>
    </subcellularLocation>
</comment>
<keyword evidence="4" id="KW-0256">Endoplasmic reticulum</keyword>
<feature type="domain" description="Sec20 C-terminal" evidence="11">
    <location>
        <begin position="148"/>
        <end position="237"/>
    </location>
</feature>
<keyword evidence="2" id="KW-0813">Transport</keyword>